<evidence type="ECO:0000256" key="1">
    <source>
        <dbReference type="ARBA" id="ARBA00008683"/>
    </source>
</evidence>
<protein>
    <submittedName>
        <fullName evidence="4">S49 family peptidase</fullName>
    </submittedName>
</protein>
<dbReference type="InterPro" id="IPR029045">
    <property type="entry name" value="ClpP/crotonase-like_dom_sf"/>
</dbReference>
<feature type="region of interest" description="Disordered" evidence="2">
    <location>
        <begin position="262"/>
        <end position="282"/>
    </location>
</feature>
<dbReference type="PANTHER" id="PTHR42987">
    <property type="entry name" value="PEPTIDASE S49"/>
    <property type="match status" value="1"/>
</dbReference>
<dbReference type="GO" id="GO:0008233">
    <property type="term" value="F:peptidase activity"/>
    <property type="evidence" value="ECO:0007669"/>
    <property type="project" value="InterPro"/>
</dbReference>
<reference evidence="4" key="1">
    <citation type="submission" date="2020-03" db="EMBL/GenBank/DDBJ databases">
        <title>Spirochaetal bacteria isolated from arthropods constitute a novel genus Entomospira genus novum within the order Spirochaetales.</title>
        <authorList>
            <person name="Grana-Miraglia L."/>
            <person name="Sikutova S."/>
            <person name="Fingerle V."/>
            <person name="Sing A."/>
            <person name="Castillo-Ramirez S."/>
            <person name="Margos G."/>
            <person name="Rudolf I."/>
        </authorList>
    </citation>
    <scope>NUCLEOTIDE SEQUENCE</scope>
    <source>
        <strain evidence="4">BR208</strain>
    </source>
</reference>
<dbReference type="InterPro" id="IPR002142">
    <property type="entry name" value="Peptidase_S49"/>
</dbReference>
<feature type="region of interest" description="Disordered" evidence="2">
    <location>
        <begin position="348"/>
        <end position="381"/>
    </location>
</feature>
<comment type="similarity">
    <text evidence="1">Belongs to the peptidase S49 family.</text>
</comment>
<evidence type="ECO:0000313" key="5">
    <source>
        <dbReference type="Proteomes" id="UP000752013"/>
    </source>
</evidence>
<evidence type="ECO:0000256" key="2">
    <source>
        <dbReference type="SAM" id="MobiDB-lite"/>
    </source>
</evidence>
<dbReference type="InterPro" id="IPR033855">
    <property type="entry name" value="Protein_C"/>
</dbReference>
<dbReference type="EMBL" id="JAATLK010000005">
    <property type="protein sequence ID" value="NIZ47797.1"/>
    <property type="molecule type" value="Genomic_DNA"/>
</dbReference>
<proteinExistence type="inferred from homology"/>
<evidence type="ECO:0000313" key="4">
    <source>
        <dbReference type="EMBL" id="NIZ47797.1"/>
    </source>
</evidence>
<dbReference type="CDD" id="cd07022">
    <property type="entry name" value="S49_Sppa_36K_type"/>
    <property type="match status" value="1"/>
</dbReference>
<sequence length="399" mass="43238">MHKYWLVSSEFSEQLLPLIEKYPELLASAMANLPQDIPSQLSSRVDGHQAIFRIDGILTNTITAEDLLLAKHWGIPLPTTYQQIANTIATYSTDENIETIVMQIDSVGGVVAGIDVAIDAIRLCTKPIKSEVIHFCASAAYWLASQCDEIVAVSRLSQIGSIGAMVAWTDNSTALENAGYAPRIVRSSHAPKKNRSPKEEGGMDDLQQMVDTVEAMFLADIAEGRKTTKEKVIDTFGSGGMLFAHDALSVGMIDGVIALAQSNEQRGQGSPKENTDMSVSEEEHKKAVAMAIEGERNRISQLQTIAQLFPCEASEKLVAEAIASGKSYQDVAPEAIEISHAMMTKLQDSASSGVENPPLIHPETLDSIETPQASLTPEAKQLQEEHELILQALQRGGSQ</sequence>
<dbReference type="GO" id="GO:0006508">
    <property type="term" value="P:proteolysis"/>
    <property type="evidence" value="ECO:0007669"/>
    <property type="project" value="InterPro"/>
</dbReference>
<dbReference type="PANTHER" id="PTHR42987:SF4">
    <property type="entry name" value="PROTEASE SOHB-RELATED"/>
    <property type="match status" value="1"/>
</dbReference>
<dbReference type="Pfam" id="PF01343">
    <property type="entry name" value="Peptidase_S49"/>
    <property type="match status" value="1"/>
</dbReference>
<dbReference type="AlphaFoldDB" id="A0A968GDE2"/>
<evidence type="ECO:0000259" key="3">
    <source>
        <dbReference type="Pfam" id="PF01343"/>
    </source>
</evidence>
<dbReference type="Proteomes" id="UP000752013">
    <property type="component" value="Unassembled WGS sequence"/>
</dbReference>
<accession>A0A968GDE2</accession>
<keyword evidence="5" id="KW-1185">Reference proteome</keyword>
<dbReference type="RefSeq" id="WP_167704581.1">
    <property type="nucleotide sequence ID" value="NZ_CP118172.1"/>
</dbReference>
<feature type="domain" description="Peptidase S49" evidence="3">
    <location>
        <begin position="126"/>
        <end position="256"/>
    </location>
</feature>
<dbReference type="SUPFAM" id="SSF52096">
    <property type="entry name" value="ClpP/crotonase"/>
    <property type="match status" value="1"/>
</dbReference>
<comment type="caution">
    <text evidence="4">The sequence shown here is derived from an EMBL/GenBank/DDBJ whole genome shotgun (WGS) entry which is preliminary data.</text>
</comment>
<dbReference type="Gene3D" id="3.90.226.10">
    <property type="entry name" value="2-enoyl-CoA Hydratase, Chain A, domain 1"/>
    <property type="match status" value="1"/>
</dbReference>
<organism evidence="4 5">
    <name type="scientific">Entomospira nematocerorum</name>
    <dbReference type="NCBI Taxonomy" id="2719987"/>
    <lineage>
        <taxon>Bacteria</taxon>
        <taxon>Pseudomonadati</taxon>
        <taxon>Spirochaetota</taxon>
        <taxon>Spirochaetia</taxon>
        <taxon>Spirochaetales</taxon>
        <taxon>Spirochaetaceae</taxon>
        <taxon>Entomospira</taxon>
    </lineage>
</organism>
<gene>
    <name evidence="4" type="ORF">HCT46_07705</name>
</gene>
<name>A0A968GDE2_9SPIO</name>
<feature type="compositionally biased region" description="Polar residues" evidence="2">
    <location>
        <begin position="262"/>
        <end position="278"/>
    </location>
</feature>